<feature type="domain" description="DUF4131" evidence="8">
    <location>
        <begin position="73"/>
        <end position="217"/>
    </location>
</feature>
<organism evidence="9 10">
    <name type="scientific">Prevotella melaninogenica</name>
    <dbReference type="NCBI Taxonomy" id="28132"/>
    <lineage>
        <taxon>Bacteria</taxon>
        <taxon>Pseudomonadati</taxon>
        <taxon>Bacteroidota</taxon>
        <taxon>Bacteroidia</taxon>
        <taxon>Bacteroidales</taxon>
        <taxon>Prevotellaceae</taxon>
        <taxon>Prevotella</taxon>
    </lineage>
</organism>
<evidence type="ECO:0000313" key="10">
    <source>
        <dbReference type="Proteomes" id="UP000267517"/>
    </source>
</evidence>
<keyword evidence="4 6" id="KW-1133">Transmembrane helix</keyword>
<dbReference type="InterPro" id="IPR004477">
    <property type="entry name" value="ComEC_N"/>
</dbReference>
<evidence type="ECO:0000256" key="2">
    <source>
        <dbReference type="ARBA" id="ARBA00022475"/>
    </source>
</evidence>
<evidence type="ECO:0000256" key="6">
    <source>
        <dbReference type="SAM" id="Phobius"/>
    </source>
</evidence>
<protein>
    <submittedName>
        <fullName evidence="9">Competence protein</fullName>
    </submittedName>
</protein>
<feature type="transmembrane region" description="Helical" evidence="6">
    <location>
        <begin position="291"/>
        <end position="312"/>
    </location>
</feature>
<evidence type="ECO:0000313" key="9">
    <source>
        <dbReference type="EMBL" id="BBA29505.1"/>
    </source>
</evidence>
<reference evidence="9 10" key="1">
    <citation type="submission" date="2017-05" db="EMBL/GenBank/DDBJ databases">
        <title>whole genome sequence of Prevotella melaninogenica GAI 07411.</title>
        <authorList>
            <person name="Kondo Y."/>
            <person name="Hoshino T."/>
        </authorList>
    </citation>
    <scope>NUCLEOTIDE SEQUENCE [LARGE SCALE GENOMIC DNA]</scope>
    <source>
        <strain evidence="9 10">GAI 07411</strain>
    </source>
</reference>
<evidence type="ECO:0000259" key="7">
    <source>
        <dbReference type="Pfam" id="PF03772"/>
    </source>
</evidence>
<keyword evidence="5 6" id="KW-0472">Membrane</keyword>
<feature type="transmembrane region" description="Helical" evidence="6">
    <location>
        <begin position="370"/>
        <end position="389"/>
    </location>
</feature>
<dbReference type="GO" id="GO:0005886">
    <property type="term" value="C:plasma membrane"/>
    <property type="evidence" value="ECO:0007669"/>
    <property type="project" value="UniProtKB-SubCell"/>
</dbReference>
<dbReference type="PANTHER" id="PTHR30619">
    <property type="entry name" value="DNA INTERNALIZATION/COMPETENCE PROTEIN COMEC/REC2"/>
    <property type="match status" value="1"/>
</dbReference>
<evidence type="ECO:0000256" key="4">
    <source>
        <dbReference type="ARBA" id="ARBA00022989"/>
    </source>
</evidence>
<dbReference type="AlphaFoldDB" id="A0A250KKE5"/>
<sequence length="553" mass="62635">MTKVLIFCKSCKISKSNVVVFQFFFLHLQEVHENINAVKKKMDLLMYPSVKLLVPLVLGIAVGDALGDDVSSVYCWIMTVSMIVITFVVWRKKYLQSLLLLFTVFLIGGTYVSMKRQRTHIQLPNTQITFKAVLLSNPVIHGKVIQTDLMVMTEGEPMKVKASILRDTITNRYQTLHLGDGIEATAYLEEPINFSDATFDYVKWLKRHGYFAETFIFYNQWQKTKVSLRQMSFLQRTLLVAAGHRERLLKLLETNLDSSHLAIVSAMTLGDKHLISKDIKEDYSITGASHVLALSGLHLTILYGLLIFIMSWCEHILTRIFKRGISELLILFILWGYVVLVGMSSSVVRSAVMLTIYSFVTLLNRERLSVNTLALTAIIMLVSNPYNLFDIGFQLSFISVWSILLFYPLIYELIPLQQKKSLVAVRWLWGMIAVSLAAQLGTAPLVAYYFGRVSTVFAVSSLIAVPSTMFIVSASFCMLLLSSLPSLSLFIGKCICVITEGLNTSLHWLASLPCASIENVRVTIFQLFIYYFMLMAIWILWRFLGSSVKCVDC</sequence>
<dbReference type="Pfam" id="PF13567">
    <property type="entry name" value="DUF4131"/>
    <property type="match status" value="1"/>
</dbReference>
<dbReference type="NCBIfam" id="TIGR00360">
    <property type="entry name" value="ComEC_N-term"/>
    <property type="match status" value="1"/>
</dbReference>
<dbReference type="EMBL" id="AP018050">
    <property type="protein sequence ID" value="BBA29505.1"/>
    <property type="molecule type" value="Genomic_DNA"/>
</dbReference>
<evidence type="ECO:0000259" key="8">
    <source>
        <dbReference type="Pfam" id="PF13567"/>
    </source>
</evidence>
<feature type="transmembrane region" description="Helical" evidence="6">
    <location>
        <begin position="456"/>
        <end position="481"/>
    </location>
</feature>
<accession>A0A250KKE5</accession>
<feature type="transmembrane region" description="Helical" evidence="6">
    <location>
        <begin position="522"/>
        <end position="541"/>
    </location>
</feature>
<feature type="transmembrane region" description="Helical" evidence="6">
    <location>
        <begin position="324"/>
        <end position="340"/>
    </location>
</feature>
<dbReference type="InterPro" id="IPR052159">
    <property type="entry name" value="Competence_DNA_uptake"/>
</dbReference>
<feature type="transmembrane region" description="Helical" evidence="6">
    <location>
        <begin position="426"/>
        <end position="450"/>
    </location>
</feature>
<feature type="transmembrane region" description="Helical" evidence="6">
    <location>
        <begin position="395"/>
        <end position="414"/>
    </location>
</feature>
<keyword evidence="3 6" id="KW-0812">Transmembrane</keyword>
<evidence type="ECO:0000256" key="5">
    <source>
        <dbReference type="ARBA" id="ARBA00023136"/>
    </source>
</evidence>
<feature type="transmembrane region" description="Helical" evidence="6">
    <location>
        <begin position="44"/>
        <end position="65"/>
    </location>
</feature>
<gene>
    <name evidence="9" type="ORF">PMEL_200018</name>
</gene>
<keyword evidence="2" id="KW-1003">Cell membrane</keyword>
<dbReference type="InterPro" id="IPR025405">
    <property type="entry name" value="DUF4131"/>
</dbReference>
<dbReference type="Pfam" id="PF03772">
    <property type="entry name" value="Competence"/>
    <property type="match status" value="1"/>
</dbReference>
<name>A0A250KKE5_9BACT</name>
<proteinExistence type="predicted"/>
<feature type="transmembrane region" description="Helical" evidence="6">
    <location>
        <begin position="71"/>
        <end position="90"/>
    </location>
</feature>
<feature type="domain" description="ComEC/Rec2-related protein" evidence="7">
    <location>
        <begin position="267"/>
        <end position="542"/>
    </location>
</feature>
<dbReference type="PANTHER" id="PTHR30619:SF1">
    <property type="entry name" value="RECOMBINATION PROTEIN 2"/>
    <property type="match status" value="1"/>
</dbReference>
<comment type="subcellular location">
    <subcellularLocation>
        <location evidence="1">Cell membrane</location>
        <topology evidence="1">Multi-pass membrane protein</topology>
    </subcellularLocation>
</comment>
<feature type="transmembrane region" description="Helical" evidence="6">
    <location>
        <begin position="97"/>
        <end position="114"/>
    </location>
</feature>
<evidence type="ECO:0000256" key="3">
    <source>
        <dbReference type="ARBA" id="ARBA00022692"/>
    </source>
</evidence>
<evidence type="ECO:0000256" key="1">
    <source>
        <dbReference type="ARBA" id="ARBA00004651"/>
    </source>
</evidence>
<dbReference type="Proteomes" id="UP000267517">
    <property type="component" value="Chromosome II"/>
</dbReference>